<feature type="signal peptide" evidence="9">
    <location>
        <begin position="1"/>
        <end position="21"/>
    </location>
</feature>
<evidence type="ECO:0000313" key="11">
    <source>
        <dbReference type="Proteomes" id="UP001140206"/>
    </source>
</evidence>
<dbReference type="CDD" id="cd11072">
    <property type="entry name" value="CYP71-like"/>
    <property type="match status" value="1"/>
</dbReference>
<evidence type="ECO:0000256" key="8">
    <source>
        <dbReference type="RuleBase" id="RU000461"/>
    </source>
</evidence>
<dbReference type="PANTHER" id="PTHR47955:SF8">
    <property type="entry name" value="CYTOCHROME P450 71D11-LIKE"/>
    <property type="match status" value="1"/>
</dbReference>
<dbReference type="PRINTS" id="PR00463">
    <property type="entry name" value="EP450I"/>
</dbReference>
<evidence type="ECO:0000256" key="7">
    <source>
        <dbReference type="PIRSR" id="PIRSR602401-1"/>
    </source>
</evidence>
<evidence type="ECO:0000313" key="10">
    <source>
        <dbReference type="EMBL" id="KAJ4820200.1"/>
    </source>
</evidence>
<dbReference type="PANTHER" id="PTHR47955">
    <property type="entry name" value="CYTOCHROME P450 FAMILY 71 PROTEIN"/>
    <property type="match status" value="1"/>
</dbReference>
<dbReference type="SUPFAM" id="SSF48264">
    <property type="entry name" value="Cytochrome P450"/>
    <property type="match status" value="1"/>
</dbReference>
<evidence type="ECO:0000256" key="6">
    <source>
        <dbReference type="ARBA" id="ARBA00023033"/>
    </source>
</evidence>
<accession>A0AAV8HWI1</accession>
<keyword evidence="4 8" id="KW-0560">Oxidoreductase</keyword>
<reference evidence="10" key="1">
    <citation type="submission" date="2022-08" db="EMBL/GenBank/DDBJ databases">
        <authorList>
            <person name="Marques A."/>
        </authorList>
    </citation>
    <scope>NUCLEOTIDE SEQUENCE</scope>
    <source>
        <strain evidence="10">RhyPub2mFocal</strain>
        <tissue evidence="10">Leaves</tissue>
    </source>
</reference>
<evidence type="ECO:0000256" key="5">
    <source>
        <dbReference type="ARBA" id="ARBA00023004"/>
    </source>
</evidence>
<dbReference type="GO" id="GO:0005506">
    <property type="term" value="F:iron ion binding"/>
    <property type="evidence" value="ECO:0007669"/>
    <property type="project" value="InterPro"/>
</dbReference>
<dbReference type="GO" id="GO:0016705">
    <property type="term" value="F:oxidoreductase activity, acting on paired donors, with incorporation or reduction of molecular oxygen"/>
    <property type="evidence" value="ECO:0007669"/>
    <property type="project" value="InterPro"/>
</dbReference>
<dbReference type="EMBL" id="JAMFTS010000001">
    <property type="protein sequence ID" value="KAJ4820200.1"/>
    <property type="molecule type" value="Genomic_DNA"/>
</dbReference>
<dbReference type="InterPro" id="IPR036396">
    <property type="entry name" value="Cyt_P450_sf"/>
</dbReference>
<keyword evidence="5 7" id="KW-0408">Iron</keyword>
<feature type="chain" id="PRO_5043776252" evidence="9">
    <location>
        <begin position="22"/>
        <end position="511"/>
    </location>
</feature>
<evidence type="ECO:0000256" key="2">
    <source>
        <dbReference type="ARBA" id="ARBA00022617"/>
    </source>
</evidence>
<dbReference type="PRINTS" id="PR00385">
    <property type="entry name" value="P450"/>
</dbReference>
<dbReference type="InterPro" id="IPR001128">
    <property type="entry name" value="Cyt_P450"/>
</dbReference>
<keyword evidence="2 7" id="KW-0349">Heme</keyword>
<name>A0AAV8HWI1_9POAL</name>
<gene>
    <name evidence="10" type="ORF">LUZ62_032766</name>
</gene>
<comment type="cofactor">
    <cofactor evidence="7">
        <name>heme</name>
        <dbReference type="ChEBI" id="CHEBI:30413"/>
    </cofactor>
</comment>
<dbReference type="PROSITE" id="PS00086">
    <property type="entry name" value="CYTOCHROME_P450"/>
    <property type="match status" value="1"/>
</dbReference>
<organism evidence="10 11">
    <name type="scientific">Rhynchospora pubera</name>
    <dbReference type="NCBI Taxonomy" id="906938"/>
    <lineage>
        <taxon>Eukaryota</taxon>
        <taxon>Viridiplantae</taxon>
        <taxon>Streptophyta</taxon>
        <taxon>Embryophyta</taxon>
        <taxon>Tracheophyta</taxon>
        <taxon>Spermatophyta</taxon>
        <taxon>Magnoliopsida</taxon>
        <taxon>Liliopsida</taxon>
        <taxon>Poales</taxon>
        <taxon>Cyperaceae</taxon>
        <taxon>Cyperoideae</taxon>
        <taxon>Rhynchosporeae</taxon>
        <taxon>Rhynchospora</taxon>
    </lineage>
</organism>
<keyword evidence="6 8" id="KW-0503">Monooxygenase</keyword>
<protein>
    <submittedName>
        <fullName evidence="10">Cytochrome P450 family 71 protein</fullName>
    </submittedName>
</protein>
<sequence length="511" mass="57694">MELTFPSLLYQLSALLLFVLALKLLHKNKDSTKTQPKLNLPPGPRTLPFIGNLHYLVSGELPHRALHNLARSHGPVMLLRTGQTDLVVITSKDAAQEVMKAQDANFSNRPVLAAAIMAKYGCIDIAFSNGPYWRQLRRICVNELLSSRQVKSLSSIRRDEVHSMLKWLSSYSDKSPVKLAAKVSEVANNIVACAAFGGRCRKQGAFLKAMKDATEQVSWFCISDIFPSLSWLDLMMKRKLERMYRVVDPILEEIVQEHLQKQRQQKNARDENIEYDLADLLIKAMDNKDLEEPLTFDSVKAVIIDMFSGGTDTTTTTIEWAMTELIKHPNVMAKVQAEIRHAANEKIKFDENDLVNLNYLKLVIKETLRLHPPVPLLLPRQCKETCQLLGYSIPAGARVVINAWALGRDPNCWNNADEFIPERFEGSSVDFKGNNFEFVPFGAGRRSCPGMEFGMAVIEVALARLLLHFDWKLPDGVTPSEVDMMEQFGAVCHKKNRLSLIPILRFPLPDV</sequence>
<feature type="binding site" description="axial binding residue" evidence="7">
    <location>
        <position position="448"/>
    </location>
    <ligand>
        <name>heme</name>
        <dbReference type="ChEBI" id="CHEBI:30413"/>
    </ligand>
    <ligandPart>
        <name>Fe</name>
        <dbReference type="ChEBI" id="CHEBI:18248"/>
    </ligandPart>
</feature>
<dbReference type="Gene3D" id="1.10.630.10">
    <property type="entry name" value="Cytochrome P450"/>
    <property type="match status" value="1"/>
</dbReference>
<evidence type="ECO:0000256" key="1">
    <source>
        <dbReference type="ARBA" id="ARBA00010617"/>
    </source>
</evidence>
<dbReference type="GO" id="GO:0020037">
    <property type="term" value="F:heme binding"/>
    <property type="evidence" value="ECO:0007669"/>
    <property type="project" value="InterPro"/>
</dbReference>
<evidence type="ECO:0000256" key="9">
    <source>
        <dbReference type="SAM" id="SignalP"/>
    </source>
</evidence>
<comment type="caution">
    <text evidence="10">The sequence shown here is derived from an EMBL/GenBank/DDBJ whole genome shotgun (WGS) entry which is preliminary data.</text>
</comment>
<dbReference type="Proteomes" id="UP001140206">
    <property type="component" value="Chromosome 1"/>
</dbReference>
<dbReference type="InterPro" id="IPR017972">
    <property type="entry name" value="Cyt_P450_CS"/>
</dbReference>
<dbReference type="AlphaFoldDB" id="A0AAV8HWI1"/>
<keyword evidence="11" id="KW-1185">Reference proteome</keyword>
<keyword evidence="3 7" id="KW-0479">Metal-binding</keyword>
<keyword evidence="9" id="KW-0732">Signal</keyword>
<dbReference type="FunFam" id="1.10.630.10:FF:000043">
    <property type="entry name" value="Cytochrome P450 99A2"/>
    <property type="match status" value="1"/>
</dbReference>
<comment type="similarity">
    <text evidence="1 8">Belongs to the cytochrome P450 family.</text>
</comment>
<evidence type="ECO:0000256" key="4">
    <source>
        <dbReference type="ARBA" id="ARBA00023002"/>
    </source>
</evidence>
<proteinExistence type="inferred from homology"/>
<dbReference type="Pfam" id="PF00067">
    <property type="entry name" value="p450"/>
    <property type="match status" value="1"/>
</dbReference>
<evidence type="ECO:0000256" key="3">
    <source>
        <dbReference type="ARBA" id="ARBA00022723"/>
    </source>
</evidence>
<dbReference type="GO" id="GO:0004497">
    <property type="term" value="F:monooxygenase activity"/>
    <property type="evidence" value="ECO:0007669"/>
    <property type="project" value="UniProtKB-KW"/>
</dbReference>
<dbReference type="InterPro" id="IPR002401">
    <property type="entry name" value="Cyt_P450_E_grp-I"/>
</dbReference>